<evidence type="ECO:0000313" key="2">
    <source>
        <dbReference type="Proteomes" id="UP000001029"/>
    </source>
</evidence>
<accession>B2KDB2</accession>
<dbReference type="HOGENOM" id="CLU_3007002_0_0_0"/>
<name>B2KDB2_ELUMP</name>
<keyword evidence="2" id="KW-1185">Reference proteome</keyword>
<dbReference type="EMBL" id="CP001055">
    <property type="protein sequence ID" value="ACC98508.1"/>
    <property type="molecule type" value="Genomic_DNA"/>
</dbReference>
<dbReference type="STRING" id="445932.Emin_0955"/>
<dbReference type="AlphaFoldDB" id="B2KDB2"/>
<dbReference type="RefSeq" id="WP_012415123.1">
    <property type="nucleotide sequence ID" value="NC_010644.1"/>
</dbReference>
<gene>
    <name evidence="1" type="ordered locus">Emin_0955</name>
</gene>
<evidence type="ECO:0000313" key="1">
    <source>
        <dbReference type="EMBL" id="ACC98508.1"/>
    </source>
</evidence>
<organism evidence="1 2">
    <name type="scientific">Elusimicrobium minutum (strain Pei191)</name>
    <dbReference type="NCBI Taxonomy" id="445932"/>
    <lineage>
        <taxon>Bacteria</taxon>
        <taxon>Pseudomonadati</taxon>
        <taxon>Elusimicrobiota</taxon>
        <taxon>Elusimicrobia</taxon>
        <taxon>Elusimicrobiales</taxon>
        <taxon>Elusimicrobiaceae</taxon>
        <taxon>Elusimicrobium</taxon>
    </lineage>
</organism>
<proteinExistence type="predicted"/>
<dbReference type="Proteomes" id="UP000001029">
    <property type="component" value="Chromosome"/>
</dbReference>
<dbReference type="KEGG" id="emi:Emin_0955"/>
<protein>
    <submittedName>
        <fullName evidence="1">Uncharacterized protein</fullName>
    </submittedName>
</protein>
<reference evidence="1 2" key="1">
    <citation type="journal article" date="2009" name="Appl. Environ. Microbiol.">
        <title>Genomic analysis of 'Elusimicrobium minutum,' the first cultivated representative of the phylum 'Elusimicrobia' (formerly termite group 1).</title>
        <authorList>
            <person name="Herlemann D.P.R."/>
            <person name="Geissinger O."/>
            <person name="Ikeda-Ohtsubo W."/>
            <person name="Kunin V."/>
            <person name="Sun H."/>
            <person name="Lapidus A."/>
            <person name="Hugenholtz P."/>
            <person name="Brune A."/>
        </authorList>
    </citation>
    <scope>NUCLEOTIDE SEQUENCE [LARGE SCALE GENOMIC DNA]</scope>
    <source>
        <strain evidence="1 2">Pei191</strain>
    </source>
</reference>
<sequence>MYSLTYTKNGLRITENFPCKRKCKTHLDFALTSPLCSDIKAYKEGKEISIEEIRNV</sequence>